<evidence type="ECO:0000313" key="3">
    <source>
        <dbReference type="EMBL" id="EHL30581.1"/>
    </source>
</evidence>
<dbReference type="Pfam" id="PF08388">
    <property type="entry name" value="GIIM"/>
    <property type="match status" value="1"/>
</dbReference>
<dbReference type="GO" id="GO:0004519">
    <property type="term" value="F:endonuclease activity"/>
    <property type="evidence" value="ECO:0007669"/>
    <property type="project" value="InterPro"/>
</dbReference>
<gene>
    <name evidence="3" type="ORF">LDG_7348</name>
</gene>
<sequence length="275" mass="31708">MPNIEIFLNERGLRLSLEKTKITPIHEGVDFLGSTIRKFGNKLIIKPAKKNVAKFLSKISVIIKANKATSAADLIAYLNPVIKGWANYHQHTCSSKAFSKVDSEIFRMLWKWALRRHRGRGKRWIKEKYFIKHGSRIWTFSGVGVKANGTVICPKLTYASDVKIKRHVKVRGQANPFDPQWEEYFEKRLSVKMQNSLRGRTQLKTLWSSQQGVCPICRQKITHETGWHNHHIQWKSLGGKDGNSNRVLLHPECHRKVHQLNLTVVKPCFKGINRA</sequence>
<proteinExistence type="inferred from homology"/>
<dbReference type="Pfam" id="PF01844">
    <property type="entry name" value="HNH"/>
    <property type="match status" value="1"/>
</dbReference>
<evidence type="ECO:0000313" key="4">
    <source>
        <dbReference type="Proteomes" id="UP000002770"/>
    </source>
</evidence>
<dbReference type="SUPFAM" id="SSF56672">
    <property type="entry name" value="DNA/RNA polymerases"/>
    <property type="match status" value="1"/>
</dbReference>
<dbReference type="STRING" id="658187.LDG_7348"/>
<dbReference type="InterPro" id="IPR051083">
    <property type="entry name" value="GrpII_Intron_Splice-Mob/Def"/>
</dbReference>
<name>G9EQ06_9GAMM</name>
<keyword evidence="4" id="KW-1185">Reference proteome</keyword>
<comment type="similarity">
    <text evidence="1">Belongs to the bacterial reverse transcriptase family.</text>
</comment>
<organism evidence="3 4">
    <name type="scientific">Legionella drancourtii LLAP12</name>
    <dbReference type="NCBI Taxonomy" id="658187"/>
    <lineage>
        <taxon>Bacteria</taxon>
        <taxon>Pseudomonadati</taxon>
        <taxon>Pseudomonadota</taxon>
        <taxon>Gammaproteobacteria</taxon>
        <taxon>Legionellales</taxon>
        <taxon>Legionellaceae</taxon>
        <taxon>Legionella</taxon>
    </lineage>
</organism>
<accession>G9EQ06</accession>
<dbReference type="InterPro" id="IPR003615">
    <property type="entry name" value="HNH_nuc"/>
</dbReference>
<dbReference type="GO" id="GO:0008270">
    <property type="term" value="F:zinc ion binding"/>
    <property type="evidence" value="ECO:0007669"/>
    <property type="project" value="InterPro"/>
</dbReference>
<dbReference type="eggNOG" id="COG3344">
    <property type="taxonomic scope" value="Bacteria"/>
</dbReference>
<dbReference type="InParanoid" id="G9EQ06"/>
<dbReference type="PANTHER" id="PTHR34047:SF10">
    <property type="entry name" value="GROUP II INTRON-ASSOCIATED OPEN READING FRAME"/>
    <property type="match status" value="1"/>
</dbReference>
<evidence type="ECO:0000256" key="1">
    <source>
        <dbReference type="ARBA" id="ARBA00034120"/>
    </source>
</evidence>
<dbReference type="AlphaFoldDB" id="G9EQ06"/>
<feature type="domain" description="HNH nuclease" evidence="2">
    <location>
        <begin position="203"/>
        <end position="255"/>
    </location>
</feature>
<dbReference type="InterPro" id="IPR043502">
    <property type="entry name" value="DNA/RNA_pol_sf"/>
</dbReference>
<dbReference type="SMART" id="SM00507">
    <property type="entry name" value="HNHc"/>
    <property type="match status" value="1"/>
</dbReference>
<dbReference type="EMBL" id="JH413828">
    <property type="protein sequence ID" value="EHL30581.1"/>
    <property type="molecule type" value="Genomic_DNA"/>
</dbReference>
<evidence type="ECO:0000259" key="2">
    <source>
        <dbReference type="SMART" id="SM00507"/>
    </source>
</evidence>
<dbReference type="CDD" id="cd00085">
    <property type="entry name" value="HNHc"/>
    <property type="match status" value="1"/>
</dbReference>
<dbReference type="GO" id="GO:0003676">
    <property type="term" value="F:nucleic acid binding"/>
    <property type="evidence" value="ECO:0007669"/>
    <property type="project" value="InterPro"/>
</dbReference>
<dbReference type="PANTHER" id="PTHR34047">
    <property type="entry name" value="NUCLEAR INTRON MATURASE 1, MITOCHONDRIAL-RELATED"/>
    <property type="match status" value="1"/>
</dbReference>
<dbReference type="InterPro" id="IPR013597">
    <property type="entry name" value="Mat_intron_G2"/>
</dbReference>
<reference evidence="3 4" key="1">
    <citation type="journal article" date="2011" name="BMC Genomics">
        <title>Insight into cross-talk between intra-amoebal pathogens.</title>
        <authorList>
            <person name="Gimenez G."/>
            <person name="Bertelli C."/>
            <person name="Moliner C."/>
            <person name="Robert C."/>
            <person name="Raoult D."/>
            <person name="Fournier P.E."/>
            <person name="Greub G."/>
        </authorList>
    </citation>
    <scope>NUCLEOTIDE SEQUENCE [LARGE SCALE GENOMIC DNA]</scope>
    <source>
        <strain evidence="3 4">LLAP12</strain>
    </source>
</reference>
<dbReference type="Gene3D" id="1.10.30.50">
    <property type="match status" value="1"/>
</dbReference>
<dbReference type="Proteomes" id="UP000002770">
    <property type="component" value="Unassembled WGS sequence"/>
</dbReference>
<dbReference type="HOGENOM" id="CLU_013584_15_0_6"/>
<protein>
    <recommendedName>
        <fullName evidence="2">HNH nuclease domain-containing protein</fullName>
    </recommendedName>
</protein>
<dbReference type="InterPro" id="IPR002711">
    <property type="entry name" value="HNH"/>
</dbReference>